<protein>
    <submittedName>
        <fullName evidence="1">Uncharacterized protein</fullName>
    </submittedName>
</protein>
<reference evidence="1 2" key="1">
    <citation type="journal article" date="2012" name="J. Bacteriol.">
        <title>Complete genome sequence of Mycoplasma haemocanis strain Illinois.</title>
        <authorList>
            <person name="do Nascimento N.C."/>
            <person name="Guimaraes A.M."/>
            <person name="Santos A.P."/>
            <person name="Sanmiguel P.J."/>
            <person name="Messick J.B."/>
        </authorList>
    </citation>
    <scope>NUCLEOTIDE SEQUENCE [LARGE SCALE GENOMIC DNA]</scope>
    <source>
        <strain evidence="1 2">Illinois</strain>
    </source>
</reference>
<sequence length="204" mass="23560">MELIQKGLMATVVAGGMGTVGYYTIQKGNGTTLLDYITSKKRELISNDDEWEKKDTPYKTAPKEDLINGLEPRDTIKFKLWQRLKKWCIATGNKVFTNMHDDTYQKFSIWCLKTKTLKETLKNEGFGETTNWSEKVTKFNDEGNTDSGFVKSKGGKGSAGKQNIERKDIEDTCNIEKEKIFRHEYEPLYARVKRWCFDDLNIKT</sequence>
<dbReference type="EMBL" id="CP003199">
    <property type="protein sequence ID" value="AEW45883.1"/>
    <property type="molecule type" value="Genomic_DNA"/>
</dbReference>
<evidence type="ECO:0000313" key="1">
    <source>
        <dbReference type="EMBL" id="AEW45883.1"/>
    </source>
</evidence>
<organism evidence="1 2">
    <name type="scientific">Mycoplasma haemocanis (strain Illinois)</name>
    <dbReference type="NCBI Taxonomy" id="1111676"/>
    <lineage>
        <taxon>Bacteria</taxon>
        <taxon>Bacillati</taxon>
        <taxon>Mycoplasmatota</taxon>
        <taxon>Mollicutes</taxon>
        <taxon>Mycoplasmataceae</taxon>
        <taxon>Mycoplasma</taxon>
    </lineage>
</organism>
<proteinExistence type="predicted"/>
<evidence type="ECO:0000313" key="2">
    <source>
        <dbReference type="Proteomes" id="UP000009135"/>
    </source>
</evidence>
<dbReference type="KEGG" id="mhe:MHC_05135"/>
<dbReference type="AlphaFoldDB" id="H6N8B1"/>
<dbReference type="Proteomes" id="UP000009135">
    <property type="component" value="Chromosome"/>
</dbReference>
<name>H6N8B1_MYCHN</name>
<keyword evidence="2" id="KW-1185">Reference proteome</keyword>
<dbReference type="OrthoDB" id="9825651at2"/>
<accession>H6N8B1</accession>
<dbReference type="STRING" id="1111676.MHC_05135"/>
<dbReference type="HOGENOM" id="CLU_098620_2_0_14"/>
<gene>
    <name evidence="1" type="ordered locus">MHC_05135</name>
</gene>